<dbReference type="SUPFAM" id="SSF54403">
    <property type="entry name" value="Cystatin/monellin"/>
    <property type="match status" value="1"/>
</dbReference>
<dbReference type="OMA" id="VELDDCH"/>
<accession>A0A401PV00</accession>
<keyword evidence="3" id="KW-0964">Secreted</keyword>
<protein>
    <recommendedName>
        <fullName evidence="8">Cystatin domain-containing protein</fullName>
    </recommendedName>
</protein>
<reference evidence="6 7" key="1">
    <citation type="journal article" date="2018" name="Nat. Ecol. Evol.">
        <title>Shark genomes provide insights into elasmobranch evolution and the origin of vertebrates.</title>
        <authorList>
            <person name="Hara Y"/>
            <person name="Yamaguchi K"/>
            <person name="Onimaru K"/>
            <person name="Kadota M"/>
            <person name="Koyanagi M"/>
            <person name="Keeley SD"/>
            <person name="Tatsumi K"/>
            <person name="Tanaka K"/>
            <person name="Motone F"/>
            <person name="Kageyama Y"/>
            <person name="Nozu R"/>
            <person name="Adachi N"/>
            <person name="Nishimura O"/>
            <person name="Nakagawa R"/>
            <person name="Tanegashima C"/>
            <person name="Kiyatake I"/>
            <person name="Matsumoto R"/>
            <person name="Murakumo K"/>
            <person name="Nishida K"/>
            <person name="Terakita A"/>
            <person name="Kuratani S"/>
            <person name="Sato K"/>
            <person name="Hyodo S Kuraku.S."/>
        </authorList>
    </citation>
    <scope>NUCLEOTIDE SEQUENCE [LARGE SCALE GENOMIC DNA]</scope>
</reference>
<evidence type="ECO:0000256" key="5">
    <source>
        <dbReference type="SAM" id="SignalP"/>
    </source>
</evidence>
<dbReference type="PANTHER" id="PTHR10206:SF0">
    <property type="entry name" value="CATHELICIDIN B1-RELATED"/>
    <property type="match status" value="1"/>
</dbReference>
<gene>
    <name evidence="6" type="ORF">scyTo_0017521</name>
</gene>
<dbReference type="STRING" id="75743.A0A401PV00"/>
<dbReference type="GO" id="GO:0045087">
    <property type="term" value="P:innate immune response"/>
    <property type="evidence" value="ECO:0007669"/>
    <property type="project" value="TreeGrafter"/>
</dbReference>
<dbReference type="Proteomes" id="UP000288216">
    <property type="component" value="Unassembled WGS sequence"/>
</dbReference>
<dbReference type="PANTHER" id="PTHR10206">
    <property type="entry name" value="CATHELICIDIN"/>
    <property type="match status" value="1"/>
</dbReference>
<feature type="chain" id="PRO_5019513700" description="Cystatin domain-containing protein" evidence="5">
    <location>
        <begin position="22"/>
        <end position="157"/>
    </location>
</feature>
<dbReference type="InterPro" id="IPR046350">
    <property type="entry name" value="Cystatin_sf"/>
</dbReference>
<keyword evidence="4" id="KW-1015">Disulfide bond</keyword>
<name>A0A401PV00_SCYTO</name>
<keyword evidence="5" id="KW-0732">Signal</keyword>
<evidence type="ECO:0000256" key="1">
    <source>
        <dbReference type="ARBA" id="ARBA00004613"/>
    </source>
</evidence>
<proteinExistence type="inferred from homology"/>
<keyword evidence="7" id="KW-1185">Reference proteome</keyword>
<evidence type="ECO:0000256" key="3">
    <source>
        <dbReference type="ARBA" id="ARBA00022525"/>
    </source>
</evidence>
<dbReference type="GO" id="GO:0050829">
    <property type="term" value="P:defense response to Gram-negative bacterium"/>
    <property type="evidence" value="ECO:0007669"/>
    <property type="project" value="TreeGrafter"/>
</dbReference>
<feature type="signal peptide" evidence="5">
    <location>
        <begin position="1"/>
        <end position="21"/>
    </location>
</feature>
<dbReference type="InterPro" id="IPR001894">
    <property type="entry name" value="Cathelicidin-like"/>
</dbReference>
<dbReference type="GO" id="GO:0001530">
    <property type="term" value="F:lipopolysaccharide binding"/>
    <property type="evidence" value="ECO:0007669"/>
    <property type="project" value="TreeGrafter"/>
</dbReference>
<dbReference type="GO" id="GO:0050830">
    <property type="term" value="P:defense response to Gram-positive bacterium"/>
    <property type="evidence" value="ECO:0007669"/>
    <property type="project" value="TreeGrafter"/>
</dbReference>
<comment type="similarity">
    <text evidence="2">Belongs to the cathelicidin family.</text>
</comment>
<organism evidence="6 7">
    <name type="scientific">Scyliorhinus torazame</name>
    <name type="common">Cloudy catshark</name>
    <name type="synonym">Catulus torazame</name>
    <dbReference type="NCBI Taxonomy" id="75743"/>
    <lineage>
        <taxon>Eukaryota</taxon>
        <taxon>Metazoa</taxon>
        <taxon>Chordata</taxon>
        <taxon>Craniata</taxon>
        <taxon>Vertebrata</taxon>
        <taxon>Chondrichthyes</taxon>
        <taxon>Elasmobranchii</taxon>
        <taxon>Galeomorphii</taxon>
        <taxon>Galeoidea</taxon>
        <taxon>Carcharhiniformes</taxon>
        <taxon>Scyliorhinidae</taxon>
        <taxon>Scyliorhinus</taxon>
    </lineage>
</organism>
<dbReference type="Gene3D" id="3.10.450.10">
    <property type="match status" value="1"/>
</dbReference>
<evidence type="ECO:0000313" key="7">
    <source>
        <dbReference type="Proteomes" id="UP000288216"/>
    </source>
</evidence>
<dbReference type="GO" id="GO:0061844">
    <property type="term" value="P:antimicrobial humoral immune response mediated by antimicrobial peptide"/>
    <property type="evidence" value="ECO:0007669"/>
    <property type="project" value="TreeGrafter"/>
</dbReference>
<evidence type="ECO:0008006" key="8">
    <source>
        <dbReference type="Google" id="ProtNLM"/>
    </source>
</evidence>
<dbReference type="AlphaFoldDB" id="A0A401PV00"/>
<dbReference type="EMBL" id="BFAA01011475">
    <property type="protein sequence ID" value="GCB76938.1"/>
    <property type="molecule type" value="Genomic_DNA"/>
</dbReference>
<comment type="caution">
    <text evidence="6">The sequence shown here is derived from an EMBL/GenBank/DDBJ whole genome shotgun (WGS) entry which is preliminary data.</text>
</comment>
<comment type="subcellular location">
    <subcellularLocation>
        <location evidence="1">Secreted</location>
    </subcellularLocation>
</comment>
<dbReference type="OrthoDB" id="9930485at2759"/>
<dbReference type="GO" id="GO:0005615">
    <property type="term" value="C:extracellular space"/>
    <property type="evidence" value="ECO:0007669"/>
    <property type="project" value="TreeGrafter"/>
</dbReference>
<evidence type="ECO:0000313" key="6">
    <source>
        <dbReference type="EMBL" id="GCB76938.1"/>
    </source>
</evidence>
<dbReference type="Pfam" id="PF00666">
    <property type="entry name" value="Cathelicidins"/>
    <property type="match status" value="1"/>
</dbReference>
<evidence type="ECO:0000256" key="4">
    <source>
        <dbReference type="ARBA" id="ARBA00023157"/>
    </source>
</evidence>
<sequence>MKHLQRIVLLVGLVTVTVGAAASTVTNKDVALAAVVHYNRGLATPNAFKLLRIIRTKHQDLRELSAYIIRLQMKETTCSTDVGISEIDGCDFKDDGLVMMCASRVLVLKYSSTEPRVVSMNCMSAASQQPVIARLHLNPVMARQRGLISNETHSISA</sequence>
<evidence type="ECO:0000256" key="2">
    <source>
        <dbReference type="ARBA" id="ARBA00005320"/>
    </source>
</evidence>